<dbReference type="InterPro" id="IPR000157">
    <property type="entry name" value="TIR_dom"/>
</dbReference>
<dbReference type="AlphaFoldDB" id="A0A2Z6NLU8"/>
<dbReference type="SMART" id="SM00255">
    <property type="entry name" value="TIR"/>
    <property type="match status" value="1"/>
</dbReference>
<reference evidence="4" key="1">
    <citation type="journal article" date="2017" name="Front. Plant Sci.">
        <title>Climate Clever Clovers: New Paradigm to Reduce the Environmental Footprint of Ruminants by Breeding Low Methanogenic Forages Utilizing Haplotype Variation.</title>
        <authorList>
            <person name="Kaur P."/>
            <person name="Appels R."/>
            <person name="Bayer P.E."/>
            <person name="Keeble-Gagnere G."/>
            <person name="Wang J."/>
            <person name="Hirakawa H."/>
            <person name="Shirasawa K."/>
            <person name="Vercoe P."/>
            <person name="Stefanova K."/>
            <person name="Durmic Z."/>
            <person name="Nichols P."/>
            <person name="Revell C."/>
            <person name="Isobe S.N."/>
            <person name="Edwards D."/>
            <person name="Erskine W."/>
        </authorList>
    </citation>
    <scope>NUCLEOTIDE SEQUENCE [LARGE SCALE GENOMIC DNA]</scope>
    <source>
        <strain evidence="4">cv. Daliak</strain>
    </source>
</reference>
<dbReference type="Proteomes" id="UP000242715">
    <property type="component" value="Unassembled WGS sequence"/>
</dbReference>
<sequence length="318" mass="36874">MASLIPPPSFTPKIPQQNHDVFLSFRGEDTRYTFTSHLYAALTRHQIKTYIDNELERGDEISPSLLKAINDAKLSVIIFSENYASSRWCLEELVKILECKKNDGQILVPIFYHVNPTNVRNQTGSYAIALAEHEKRRDMNKVQTWRLALAEAANFSGWDCLGTRNESELVEQIAMDLLQKLDSITSGGLERRINTYKQIAQQKLEKSLRTGNLVDMEELITTLYQLAELKLEKAKSSDDSSVWGDVLATYERIMQLKQDKWMRTFNTKDLEDLKAARHFQEYLGLDEEKYEESAKVKRAQLQALRWEFEVLGMKMKRR</sequence>
<dbReference type="Pfam" id="PF01582">
    <property type="entry name" value="TIR"/>
    <property type="match status" value="1"/>
</dbReference>
<dbReference type="PANTHER" id="PTHR32009">
    <property type="entry name" value="TMV RESISTANCE PROTEIN N-LIKE"/>
    <property type="match status" value="1"/>
</dbReference>
<proteinExistence type="predicted"/>
<keyword evidence="4" id="KW-1185">Reference proteome</keyword>
<protein>
    <recommendedName>
        <fullName evidence="2">TIR domain-containing protein</fullName>
    </recommendedName>
</protein>
<keyword evidence="1" id="KW-0520">NAD</keyword>
<evidence type="ECO:0000313" key="3">
    <source>
        <dbReference type="EMBL" id="GAU37540.1"/>
    </source>
</evidence>
<dbReference type="PANTHER" id="PTHR32009:SF120">
    <property type="entry name" value="TYPE DISEASE RESISTANCE PROTEIN, PUTATIVE-RELATED"/>
    <property type="match status" value="1"/>
</dbReference>
<organism evidence="3 4">
    <name type="scientific">Trifolium subterraneum</name>
    <name type="common">Subterranean clover</name>
    <dbReference type="NCBI Taxonomy" id="3900"/>
    <lineage>
        <taxon>Eukaryota</taxon>
        <taxon>Viridiplantae</taxon>
        <taxon>Streptophyta</taxon>
        <taxon>Embryophyta</taxon>
        <taxon>Tracheophyta</taxon>
        <taxon>Spermatophyta</taxon>
        <taxon>Magnoliopsida</taxon>
        <taxon>eudicotyledons</taxon>
        <taxon>Gunneridae</taxon>
        <taxon>Pentapetalae</taxon>
        <taxon>rosids</taxon>
        <taxon>fabids</taxon>
        <taxon>Fabales</taxon>
        <taxon>Fabaceae</taxon>
        <taxon>Papilionoideae</taxon>
        <taxon>50 kb inversion clade</taxon>
        <taxon>NPAAA clade</taxon>
        <taxon>Hologalegina</taxon>
        <taxon>IRL clade</taxon>
        <taxon>Trifolieae</taxon>
        <taxon>Trifolium</taxon>
    </lineage>
</organism>
<dbReference type="EMBL" id="DF973675">
    <property type="protein sequence ID" value="GAU37540.1"/>
    <property type="molecule type" value="Genomic_DNA"/>
</dbReference>
<dbReference type="FunFam" id="3.40.50.10140:FF:000007">
    <property type="entry name" value="Disease resistance protein (TIR-NBS-LRR class)"/>
    <property type="match status" value="1"/>
</dbReference>
<evidence type="ECO:0000259" key="2">
    <source>
        <dbReference type="PROSITE" id="PS50104"/>
    </source>
</evidence>
<dbReference type="InterPro" id="IPR035897">
    <property type="entry name" value="Toll_tir_struct_dom_sf"/>
</dbReference>
<dbReference type="Gene3D" id="3.40.50.10140">
    <property type="entry name" value="Toll/interleukin-1 receptor homology (TIR) domain"/>
    <property type="match status" value="1"/>
</dbReference>
<accession>A0A2Z6NLU8</accession>
<evidence type="ECO:0000256" key="1">
    <source>
        <dbReference type="ARBA" id="ARBA00023027"/>
    </source>
</evidence>
<dbReference type="SUPFAM" id="SSF52200">
    <property type="entry name" value="Toll/Interleukin receptor TIR domain"/>
    <property type="match status" value="1"/>
</dbReference>
<dbReference type="OrthoDB" id="1424598at2759"/>
<dbReference type="GO" id="GO:0007165">
    <property type="term" value="P:signal transduction"/>
    <property type="evidence" value="ECO:0007669"/>
    <property type="project" value="InterPro"/>
</dbReference>
<evidence type="ECO:0000313" key="4">
    <source>
        <dbReference type="Proteomes" id="UP000242715"/>
    </source>
</evidence>
<dbReference type="PROSITE" id="PS50104">
    <property type="entry name" value="TIR"/>
    <property type="match status" value="1"/>
</dbReference>
<gene>
    <name evidence="3" type="ORF">TSUD_369880</name>
</gene>
<feature type="domain" description="TIR" evidence="2">
    <location>
        <begin position="17"/>
        <end position="181"/>
    </location>
</feature>
<name>A0A2Z6NLU8_TRISU</name>